<dbReference type="Proteomes" id="UP001240236">
    <property type="component" value="Unassembled WGS sequence"/>
</dbReference>
<comment type="caution">
    <text evidence="1">The sequence shown here is derived from an EMBL/GenBank/DDBJ whole genome shotgun (WGS) entry which is preliminary data.</text>
</comment>
<gene>
    <name evidence="1" type="ORF">J2S42_000097</name>
</gene>
<dbReference type="AlphaFoldDB" id="A0AAE3VT52"/>
<organism evidence="1 2">
    <name type="scientific">Catenuloplanes indicus</name>
    <dbReference type="NCBI Taxonomy" id="137267"/>
    <lineage>
        <taxon>Bacteria</taxon>
        <taxon>Bacillati</taxon>
        <taxon>Actinomycetota</taxon>
        <taxon>Actinomycetes</taxon>
        <taxon>Micromonosporales</taxon>
        <taxon>Micromonosporaceae</taxon>
        <taxon>Catenuloplanes</taxon>
    </lineage>
</organism>
<accession>A0AAE3VT52</accession>
<protein>
    <submittedName>
        <fullName evidence="1">Tetratricopeptide (TPR) repeat protein</fullName>
    </submittedName>
</protein>
<sequence length="425" mass="43525">MAGRTGPVRAAVLTIASAVVLTAGAAVLYRPDAPPEIATGAEPPVDAVAVLRERLRLVPGDWRSWAGLAVRYVERARGTGDPGDYARAEESVRRSYALHPDGNADALVADGMLANARHDFAAGRDRATEALALNDHDAGAQAVLADALTQLGPAGTATGAVQRLLDLRPGLSAYTRGSYDLELRGDDAGAADLMTRALTTATAPADIAFCRAQLGDLAFHRGDLAGAAAAYAAGLAADPGSAALRRGQARVLAAQGRTAAALEIWAGLPPEAGNLIEYADLLRALGRPGDARAQLALAEAQHGLFTANGGVDGITGAHLAIALGDPDAAVTAARAEYDRRRHPDVADAYAWALHAAGRDAEALPVAREALAGGARPASYLYHLGVIAHALGDPSWRGHLAEALTRNPAFSPSGAADAGRLLAVPA</sequence>
<dbReference type="EMBL" id="JAUSUZ010000001">
    <property type="protein sequence ID" value="MDQ0363428.1"/>
    <property type="molecule type" value="Genomic_DNA"/>
</dbReference>
<keyword evidence="2" id="KW-1185">Reference proteome</keyword>
<proteinExistence type="predicted"/>
<name>A0AAE3VT52_9ACTN</name>
<evidence type="ECO:0000313" key="2">
    <source>
        <dbReference type="Proteomes" id="UP001240236"/>
    </source>
</evidence>
<dbReference type="SUPFAM" id="SSF48452">
    <property type="entry name" value="TPR-like"/>
    <property type="match status" value="1"/>
</dbReference>
<reference evidence="1 2" key="1">
    <citation type="submission" date="2023-07" db="EMBL/GenBank/DDBJ databases">
        <title>Sequencing the genomes of 1000 actinobacteria strains.</title>
        <authorList>
            <person name="Klenk H.-P."/>
        </authorList>
    </citation>
    <scope>NUCLEOTIDE SEQUENCE [LARGE SCALE GENOMIC DNA]</scope>
    <source>
        <strain evidence="1 2">DSM 44709</strain>
    </source>
</reference>
<dbReference type="Gene3D" id="1.25.40.10">
    <property type="entry name" value="Tetratricopeptide repeat domain"/>
    <property type="match status" value="3"/>
</dbReference>
<dbReference type="InterPro" id="IPR011990">
    <property type="entry name" value="TPR-like_helical_dom_sf"/>
</dbReference>
<dbReference type="Pfam" id="PF14559">
    <property type="entry name" value="TPR_19"/>
    <property type="match status" value="1"/>
</dbReference>
<dbReference type="RefSeq" id="WP_307234055.1">
    <property type="nucleotide sequence ID" value="NZ_JAUSUZ010000001.1"/>
</dbReference>
<evidence type="ECO:0000313" key="1">
    <source>
        <dbReference type="EMBL" id="MDQ0363428.1"/>
    </source>
</evidence>